<evidence type="ECO:0000313" key="2">
    <source>
        <dbReference type="EMBL" id="GFU25093.1"/>
    </source>
</evidence>
<reference evidence="2" key="1">
    <citation type="submission" date="2020-08" db="EMBL/GenBank/DDBJ databases">
        <title>Multicomponent nature underlies the extraordinary mechanical properties of spider dragline silk.</title>
        <authorList>
            <person name="Kono N."/>
            <person name="Nakamura H."/>
            <person name="Mori M."/>
            <person name="Yoshida Y."/>
            <person name="Ohtoshi R."/>
            <person name="Malay A.D."/>
            <person name="Moran D.A.P."/>
            <person name="Tomita M."/>
            <person name="Numata K."/>
            <person name="Arakawa K."/>
        </authorList>
    </citation>
    <scope>NUCLEOTIDE SEQUENCE</scope>
</reference>
<feature type="domain" description="DUF5641" evidence="1">
    <location>
        <begin position="74"/>
        <end position="147"/>
    </location>
</feature>
<sequence length="164" mass="19046">MTAKEYKEAENQVIKMIQKEPFFSEKDARLKVLETVRNEEGMICLKTKIINRKYNEDFLYPAVLHAQQEIVMPEYLGVLVQKPKRRVSSTIKFGHIALTGSDYRKRIDCPVGVIAQLIPEKDKWVIFVKIKTSQSTLLRFVQKIYPLEVDSSKDISNPCKDLKK</sequence>
<dbReference type="Pfam" id="PF18701">
    <property type="entry name" value="DUF5641"/>
    <property type="match status" value="1"/>
</dbReference>
<dbReference type="AlphaFoldDB" id="A0A8X6QH54"/>
<accession>A0A8X6QH54</accession>
<dbReference type="EMBL" id="BMAW01081561">
    <property type="protein sequence ID" value="GFU25093.1"/>
    <property type="molecule type" value="Genomic_DNA"/>
</dbReference>
<organism evidence="2 3">
    <name type="scientific">Nephila pilipes</name>
    <name type="common">Giant wood spider</name>
    <name type="synonym">Nephila maculata</name>
    <dbReference type="NCBI Taxonomy" id="299642"/>
    <lineage>
        <taxon>Eukaryota</taxon>
        <taxon>Metazoa</taxon>
        <taxon>Ecdysozoa</taxon>
        <taxon>Arthropoda</taxon>
        <taxon>Chelicerata</taxon>
        <taxon>Arachnida</taxon>
        <taxon>Araneae</taxon>
        <taxon>Araneomorphae</taxon>
        <taxon>Entelegynae</taxon>
        <taxon>Araneoidea</taxon>
        <taxon>Nephilidae</taxon>
        <taxon>Nephila</taxon>
    </lineage>
</organism>
<dbReference type="InterPro" id="IPR040676">
    <property type="entry name" value="DUF5641"/>
</dbReference>
<name>A0A8X6QH54_NEPPI</name>
<keyword evidence="3" id="KW-1185">Reference proteome</keyword>
<comment type="caution">
    <text evidence="2">The sequence shown here is derived from an EMBL/GenBank/DDBJ whole genome shotgun (WGS) entry which is preliminary data.</text>
</comment>
<gene>
    <name evidence="2" type="ORF">NPIL_393831</name>
</gene>
<evidence type="ECO:0000313" key="3">
    <source>
        <dbReference type="Proteomes" id="UP000887013"/>
    </source>
</evidence>
<dbReference type="Proteomes" id="UP000887013">
    <property type="component" value="Unassembled WGS sequence"/>
</dbReference>
<protein>
    <recommendedName>
        <fullName evidence="1">DUF5641 domain-containing protein</fullName>
    </recommendedName>
</protein>
<proteinExistence type="predicted"/>
<evidence type="ECO:0000259" key="1">
    <source>
        <dbReference type="Pfam" id="PF18701"/>
    </source>
</evidence>